<dbReference type="PANTHER" id="PTHR43881:SF1">
    <property type="entry name" value="GAMMA-GLUTAMYLTRANSPEPTIDASE (AFU_ORTHOLOGUE AFUA_4G13580)"/>
    <property type="match status" value="1"/>
</dbReference>
<evidence type="ECO:0000313" key="3">
    <source>
        <dbReference type="Proteomes" id="UP001596383"/>
    </source>
</evidence>
<keyword evidence="3" id="KW-1185">Reference proteome</keyword>
<dbReference type="GO" id="GO:0103068">
    <property type="term" value="F:leukotriene C4 gamma-glutamyl transferase activity"/>
    <property type="evidence" value="ECO:0007669"/>
    <property type="project" value="UniProtKB-EC"/>
</dbReference>
<dbReference type="PANTHER" id="PTHR43881">
    <property type="entry name" value="GAMMA-GLUTAMYLTRANSPEPTIDASE (AFU_ORTHOLOGUE AFUA_4G13580)"/>
    <property type="match status" value="1"/>
</dbReference>
<dbReference type="InterPro" id="IPR043138">
    <property type="entry name" value="GGT_lsub"/>
</dbReference>
<evidence type="ECO:0000313" key="2">
    <source>
        <dbReference type="EMBL" id="MFC6768512.1"/>
    </source>
</evidence>
<keyword evidence="2" id="KW-0012">Acyltransferase</keyword>
<name>A0ABD5SU38_9EURY</name>
<comment type="caution">
    <text evidence="2">The sequence shown here is derived from an EMBL/GenBank/DDBJ whole genome shotgun (WGS) entry which is preliminary data.</text>
</comment>
<gene>
    <name evidence="2" type="ORF">ACFQE6_26940</name>
</gene>
<keyword evidence="2" id="KW-0808">Transferase</keyword>
<feature type="region of interest" description="Disordered" evidence="1">
    <location>
        <begin position="215"/>
        <end position="249"/>
    </location>
</feature>
<dbReference type="EC" id="2.3.2.2" evidence="2"/>
<dbReference type="InterPro" id="IPR043137">
    <property type="entry name" value="GGT_ssub_C"/>
</dbReference>
<dbReference type="InterPro" id="IPR029055">
    <property type="entry name" value="Ntn_hydrolases_N"/>
</dbReference>
<dbReference type="InterPro" id="IPR052896">
    <property type="entry name" value="GGT-like_enzyme"/>
</dbReference>
<dbReference type="Proteomes" id="UP001596383">
    <property type="component" value="Unassembled WGS sequence"/>
</dbReference>
<dbReference type="Gene3D" id="3.60.20.40">
    <property type="match status" value="1"/>
</dbReference>
<sequence length="249" mass="26813">PGSLERVHLAAEATKRALTDGLHHVTDPEFEDVPDLASKSYATDRATEIDAEATADVEVGFPNDRAEDADTVLLTVADNAGNVVSYINSRFRDFGSGVVAGDTGIALQNRGSSFSLDSDHPNRFEPGKRPFHTLIPGVARLDEDDWAAFGIMGGYMQPQGHVQVLMNLLDDGMSIQEALDFPRWRYQTNGQLAVEGRFDGSLLTKLARRGHDVRVMPPPHFGGGQIARNADGVLSGGTDPRKDGAAIGF</sequence>
<dbReference type="Gene3D" id="1.10.246.130">
    <property type="match status" value="1"/>
</dbReference>
<dbReference type="SUPFAM" id="SSF56235">
    <property type="entry name" value="N-terminal nucleophile aminohydrolases (Ntn hydrolases)"/>
    <property type="match status" value="1"/>
</dbReference>
<reference evidence="2 3" key="1">
    <citation type="journal article" date="2019" name="Int. J. Syst. Evol. Microbiol.">
        <title>The Global Catalogue of Microorganisms (GCM) 10K type strain sequencing project: providing services to taxonomists for standard genome sequencing and annotation.</title>
        <authorList>
            <consortium name="The Broad Institute Genomics Platform"/>
            <consortium name="The Broad Institute Genome Sequencing Center for Infectious Disease"/>
            <person name="Wu L."/>
            <person name="Ma J."/>
        </authorList>
    </citation>
    <scope>NUCLEOTIDE SEQUENCE [LARGE SCALE GENOMIC DNA]</scope>
    <source>
        <strain evidence="2 3">LMG 29247</strain>
    </source>
</reference>
<dbReference type="EMBL" id="JBHSWV010000574">
    <property type="protein sequence ID" value="MFC6768512.1"/>
    <property type="molecule type" value="Genomic_DNA"/>
</dbReference>
<proteinExistence type="predicted"/>
<evidence type="ECO:0000256" key="1">
    <source>
        <dbReference type="SAM" id="MobiDB-lite"/>
    </source>
</evidence>
<accession>A0ABD5SU38</accession>
<organism evidence="2 3">
    <name type="scientific">Natrinema soli</name>
    <dbReference type="NCBI Taxonomy" id="1930624"/>
    <lineage>
        <taxon>Archaea</taxon>
        <taxon>Methanobacteriati</taxon>
        <taxon>Methanobacteriota</taxon>
        <taxon>Stenosarchaea group</taxon>
        <taxon>Halobacteria</taxon>
        <taxon>Halobacteriales</taxon>
        <taxon>Natrialbaceae</taxon>
        <taxon>Natrinema</taxon>
    </lineage>
</organism>
<dbReference type="RefSeq" id="WP_273741278.1">
    <property type="nucleotide sequence ID" value="NZ_JAQIVI010000574.1"/>
</dbReference>
<feature type="compositionally biased region" description="Basic and acidic residues" evidence="1">
    <location>
        <begin position="239"/>
        <end position="249"/>
    </location>
</feature>
<dbReference type="PRINTS" id="PR01210">
    <property type="entry name" value="GGTRANSPTASE"/>
</dbReference>
<feature type="non-terminal residue" evidence="2">
    <location>
        <position position="1"/>
    </location>
</feature>
<protein>
    <submittedName>
        <fullName evidence="2">Gamma-glutamyltransferase</fullName>
        <ecNumber evidence="2">2.3.2.2</ecNumber>
    </submittedName>
</protein>
<dbReference type="Pfam" id="PF01019">
    <property type="entry name" value="G_glu_transpept"/>
    <property type="match status" value="1"/>
</dbReference>
<dbReference type="AlphaFoldDB" id="A0ABD5SU38"/>